<evidence type="ECO:0000259" key="8">
    <source>
        <dbReference type="Pfam" id="PF20684"/>
    </source>
</evidence>
<evidence type="ECO:0000313" key="9">
    <source>
        <dbReference type="EMBL" id="KAF2086460.1"/>
    </source>
</evidence>
<keyword evidence="3 7" id="KW-1133">Transmembrane helix</keyword>
<dbReference type="PANTHER" id="PTHR33048:SF96">
    <property type="entry name" value="INTEGRAL MEMBRANE PROTEIN"/>
    <property type="match status" value="1"/>
</dbReference>
<proteinExistence type="inferred from homology"/>
<evidence type="ECO:0000256" key="1">
    <source>
        <dbReference type="ARBA" id="ARBA00004141"/>
    </source>
</evidence>
<dbReference type="PANTHER" id="PTHR33048">
    <property type="entry name" value="PTH11-LIKE INTEGRAL MEMBRANE PROTEIN (AFU_ORTHOLOGUE AFUA_5G11245)"/>
    <property type="match status" value="1"/>
</dbReference>
<keyword evidence="10" id="KW-1185">Reference proteome</keyword>
<evidence type="ECO:0000256" key="5">
    <source>
        <dbReference type="ARBA" id="ARBA00038359"/>
    </source>
</evidence>
<organism evidence="9 10">
    <name type="scientific">Saccharata proteae CBS 121410</name>
    <dbReference type="NCBI Taxonomy" id="1314787"/>
    <lineage>
        <taxon>Eukaryota</taxon>
        <taxon>Fungi</taxon>
        <taxon>Dikarya</taxon>
        <taxon>Ascomycota</taxon>
        <taxon>Pezizomycotina</taxon>
        <taxon>Dothideomycetes</taxon>
        <taxon>Dothideomycetes incertae sedis</taxon>
        <taxon>Botryosphaeriales</taxon>
        <taxon>Saccharataceae</taxon>
        <taxon>Saccharata</taxon>
    </lineage>
</organism>
<dbReference type="InterPro" id="IPR049326">
    <property type="entry name" value="Rhodopsin_dom_fungi"/>
</dbReference>
<protein>
    <recommendedName>
        <fullName evidence="8">Rhodopsin domain-containing protein</fullName>
    </recommendedName>
</protein>
<evidence type="ECO:0000256" key="2">
    <source>
        <dbReference type="ARBA" id="ARBA00022692"/>
    </source>
</evidence>
<sequence length="323" mass="36183">MAGGMFVLANNGFGRTASDLSADTMVKLYKATLVAEMGYTVTAMFSRLCVAFFYLRLTPEIWHIWTIRIVMSISTLYNIAYFFVLLFQCMPTWFFWTQFAGDTNGYCLPAMVIIGTTWGHNGASALSDWTLNSLPFFIIIPSMMSWKMKVSAFSLLGMGSLASIGIIVRFIALTTIERSRSAVPLSPAVAWWSELEVCVVMVAANMATYRPLLVSIGRLIRSGSVDKDVPQNFTVFSLSSIRWPEDRRPKRPRRSGYTLTMGFDTQDAQELVDIEQAELEIEEGPKDVGAVHMEFPSTYVGRHDSHSEALGHKPNFEDVEEVT</sequence>
<dbReference type="EMBL" id="ML978724">
    <property type="protein sequence ID" value="KAF2086460.1"/>
    <property type="molecule type" value="Genomic_DNA"/>
</dbReference>
<comment type="similarity">
    <text evidence="5">Belongs to the SAT4 family.</text>
</comment>
<evidence type="ECO:0000256" key="4">
    <source>
        <dbReference type="ARBA" id="ARBA00023136"/>
    </source>
</evidence>
<evidence type="ECO:0000256" key="6">
    <source>
        <dbReference type="SAM" id="MobiDB-lite"/>
    </source>
</evidence>
<feature type="region of interest" description="Disordered" evidence="6">
    <location>
        <begin position="302"/>
        <end position="323"/>
    </location>
</feature>
<dbReference type="Proteomes" id="UP000799776">
    <property type="component" value="Unassembled WGS sequence"/>
</dbReference>
<evidence type="ECO:0000256" key="3">
    <source>
        <dbReference type="ARBA" id="ARBA00022989"/>
    </source>
</evidence>
<gene>
    <name evidence="9" type="ORF">K490DRAFT_66654</name>
</gene>
<feature type="domain" description="Rhodopsin" evidence="8">
    <location>
        <begin position="5"/>
        <end position="214"/>
    </location>
</feature>
<dbReference type="Pfam" id="PF20684">
    <property type="entry name" value="Fung_rhodopsin"/>
    <property type="match status" value="1"/>
</dbReference>
<dbReference type="OrthoDB" id="4682787at2759"/>
<reference evidence="9" key="1">
    <citation type="journal article" date="2020" name="Stud. Mycol.">
        <title>101 Dothideomycetes genomes: a test case for predicting lifestyles and emergence of pathogens.</title>
        <authorList>
            <person name="Haridas S."/>
            <person name="Albert R."/>
            <person name="Binder M."/>
            <person name="Bloem J."/>
            <person name="Labutti K."/>
            <person name="Salamov A."/>
            <person name="Andreopoulos B."/>
            <person name="Baker S."/>
            <person name="Barry K."/>
            <person name="Bills G."/>
            <person name="Bluhm B."/>
            <person name="Cannon C."/>
            <person name="Castanera R."/>
            <person name="Culley D."/>
            <person name="Daum C."/>
            <person name="Ezra D."/>
            <person name="Gonzalez J."/>
            <person name="Henrissat B."/>
            <person name="Kuo A."/>
            <person name="Liang C."/>
            <person name="Lipzen A."/>
            <person name="Lutzoni F."/>
            <person name="Magnuson J."/>
            <person name="Mondo S."/>
            <person name="Nolan M."/>
            <person name="Ohm R."/>
            <person name="Pangilinan J."/>
            <person name="Park H.-J."/>
            <person name="Ramirez L."/>
            <person name="Alfaro M."/>
            <person name="Sun H."/>
            <person name="Tritt A."/>
            <person name="Yoshinaga Y."/>
            <person name="Zwiers L.-H."/>
            <person name="Turgeon B."/>
            <person name="Goodwin S."/>
            <person name="Spatafora J."/>
            <person name="Crous P."/>
            <person name="Grigoriev I."/>
        </authorList>
    </citation>
    <scope>NUCLEOTIDE SEQUENCE</scope>
    <source>
        <strain evidence="9">CBS 121410</strain>
    </source>
</reference>
<accession>A0A9P4LUF3</accession>
<keyword evidence="4 7" id="KW-0472">Membrane</keyword>
<dbReference type="GO" id="GO:0016020">
    <property type="term" value="C:membrane"/>
    <property type="evidence" value="ECO:0007669"/>
    <property type="project" value="UniProtKB-SubCell"/>
</dbReference>
<feature type="transmembrane region" description="Helical" evidence="7">
    <location>
        <begin position="76"/>
        <end position="96"/>
    </location>
</feature>
<name>A0A9P4LUF3_9PEZI</name>
<feature type="compositionally biased region" description="Basic and acidic residues" evidence="6">
    <location>
        <begin position="302"/>
        <end position="316"/>
    </location>
</feature>
<comment type="caution">
    <text evidence="9">The sequence shown here is derived from an EMBL/GenBank/DDBJ whole genome shotgun (WGS) entry which is preliminary data.</text>
</comment>
<dbReference type="AlphaFoldDB" id="A0A9P4LUF3"/>
<feature type="transmembrane region" description="Helical" evidence="7">
    <location>
        <begin position="37"/>
        <end position="55"/>
    </location>
</feature>
<keyword evidence="2 7" id="KW-0812">Transmembrane</keyword>
<dbReference type="InterPro" id="IPR052337">
    <property type="entry name" value="SAT4-like"/>
</dbReference>
<comment type="subcellular location">
    <subcellularLocation>
        <location evidence="1">Membrane</location>
        <topology evidence="1">Multi-pass membrane protein</topology>
    </subcellularLocation>
</comment>
<evidence type="ECO:0000313" key="10">
    <source>
        <dbReference type="Proteomes" id="UP000799776"/>
    </source>
</evidence>
<evidence type="ECO:0000256" key="7">
    <source>
        <dbReference type="SAM" id="Phobius"/>
    </source>
</evidence>
<feature type="transmembrane region" description="Helical" evidence="7">
    <location>
        <begin position="153"/>
        <end position="176"/>
    </location>
</feature>